<evidence type="ECO:0000256" key="1">
    <source>
        <dbReference type="ARBA" id="ARBA00008552"/>
    </source>
</evidence>
<evidence type="ECO:0000256" key="4">
    <source>
        <dbReference type="ARBA" id="ARBA00022801"/>
    </source>
</evidence>
<sequence length="586" mass="65961">MPRIIICHSSVAKQLQQISKDDKAVGLLIGYSSDDILTVSACVRCMSNNVLTELEDIDTYLPGGVFIVGYFHHKSKDLLKKLSTQFSQLLILTLPDKLTNVLSEDNFNFWTAEDGKSSVTVNISDESVVNTCIIARNTCCIDVTVDIGDNEESWKKSLNKEIDRQCKIIKSGCIMYKLQQSNVLIGGNQSCGITKDSKCVDLYDLIEEDGGIFKRTRKKKDKHLETLQFATYLKRSGTPTNEDIPPCAPVIYHNIVNTKSVDLTLRIDTISTVTTDTTVSKLAVAMSTSVCRQLKAMTNCMMQHSKRADFQTPQPYHFQPLGLNTFLTVTYPSKMSDDDLVERRRDLHKMFCLNDDKPVFKRNNKHMFLEDLEKYGYLINPHAGLSSSGVKDGTPYIVQGLYSYHHYMQDRFDDNKWGCAYRSLQTLISWFRLQGYTEKPIPGHKEIQQALVDVGDKDPKFVGSRQWIGSMECSYVLDHLIGVTSKIMFVSAGADLSSKGRELAQHFTTQGTPIMIGGGVLAHTILGVDFNDVTGDLKFLILDPHFTGAEELKVILDKGWCGWKGTDFWDQTAHYNLCMPQRPICI</sequence>
<dbReference type="PANTHER" id="PTHR48153">
    <property type="entry name" value="UFM1-SPECIFIC PROTEASE 2"/>
    <property type="match status" value="1"/>
</dbReference>
<evidence type="ECO:0000256" key="3">
    <source>
        <dbReference type="ARBA" id="ARBA00022786"/>
    </source>
</evidence>
<reference evidence="8 9" key="1">
    <citation type="submission" date="2020-06" db="EMBL/GenBank/DDBJ databases">
        <authorList>
            <person name="Li R."/>
            <person name="Bekaert M."/>
        </authorList>
    </citation>
    <scope>NUCLEOTIDE SEQUENCE [LARGE SCALE GENOMIC DNA]</scope>
    <source>
        <strain evidence="9">wild</strain>
    </source>
</reference>
<evidence type="ECO:0000313" key="8">
    <source>
        <dbReference type="EMBL" id="CAC5402969.1"/>
    </source>
</evidence>
<comment type="similarity">
    <text evidence="1">Belongs to the peptidase C78 family.</text>
</comment>
<dbReference type="Proteomes" id="UP000507470">
    <property type="component" value="Unassembled WGS sequence"/>
</dbReference>
<dbReference type="OrthoDB" id="417506at2759"/>
<feature type="domain" description="UFSP1/2/DUB catalytic" evidence="6">
    <location>
        <begin position="396"/>
        <end position="578"/>
    </location>
</feature>
<proteinExistence type="inferred from homology"/>
<dbReference type="PANTHER" id="PTHR48153:SF2">
    <property type="entry name" value="UFM1-SPECIFIC PROTEASE 2"/>
    <property type="match status" value="1"/>
</dbReference>
<name>A0A6J8D4X7_MYTCO</name>
<evidence type="ECO:0000256" key="5">
    <source>
        <dbReference type="ARBA" id="ARBA00022807"/>
    </source>
</evidence>
<evidence type="ECO:0000256" key="2">
    <source>
        <dbReference type="ARBA" id="ARBA00022670"/>
    </source>
</evidence>
<evidence type="ECO:0000259" key="6">
    <source>
        <dbReference type="Pfam" id="PF07910"/>
    </source>
</evidence>
<dbReference type="EMBL" id="CACVKT020006657">
    <property type="protein sequence ID" value="CAC5402969.1"/>
    <property type="molecule type" value="Genomic_DNA"/>
</dbReference>
<keyword evidence="3" id="KW-0833">Ubl conjugation pathway</keyword>
<keyword evidence="9" id="KW-1185">Reference proteome</keyword>
<dbReference type="GO" id="GO:0005634">
    <property type="term" value="C:nucleus"/>
    <property type="evidence" value="ECO:0007669"/>
    <property type="project" value="TreeGrafter"/>
</dbReference>
<dbReference type="Gene3D" id="3.90.70.130">
    <property type="match status" value="1"/>
</dbReference>
<dbReference type="Pfam" id="PF07910">
    <property type="entry name" value="Peptidase_C78"/>
    <property type="match status" value="1"/>
</dbReference>
<keyword evidence="2" id="KW-0645">Protease</keyword>
<gene>
    <name evidence="8" type="ORF">MCOR_36888</name>
</gene>
<accession>A0A6J8D4X7</accession>
<protein>
    <submittedName>
        <fullName evidence="8">UFSP2</fullName>
        <ecNumber evidence="8">3.4.22.-</ecNumber>
    </submittedName>
</protein>
<evidence type="ECO:0000313" key="9">
    <source>
        <dbReference type="Proteomes" id="UP000507470"/>
    </source>
</evidence>
<dbReference type="InterPro" id="IPR049387">
    <property type="entry name" value="UFSP2-like_2nd"/>
</dbReference>
<dbReference type="FunFam" id="3.90.70.130:FF:000001">
    <property type="entry name" value="Probable Ufm1-specific protease 2"/>
    <property type="match status" value="1"/>
</dbReference>
<dbReference type="GO" id="GO:0006508">
    <property type="term" value="P:proteolysis"/>
    <property type="evidence" value="ECO:0007669"/>
    <property type="project" value="UniProtKB-KW"/>
</dbReference>
<evidence type="ECO:0000259" key="7">
    <source>
        <dbReference type="Pfam" id="PF20908"/>
    </source>
</evidence>
<keyword evidence="4 8" id="KW-0378">Hydrolase</keyword>
<dbReference type="GO" id="GO:0005783">
    <property type="term" value="C:endoplasmic reticulum"/>
    <property type="evidence" value="ECO:0007669"/>
    <property type="project" value="TreeGrafter"/>
</dbReference>
<dbReference type="GO" id="GO:0071567">
    <property type="term" value="F:deUFMylase activity"/>
    <property type="evidence" value="ECO:0007669"/>
    <property type="project" value="TreeGrafter"/>
</dbReference>
<organism evidence="8 9">
    <name type="scientific">Mytilus coruscus</name>
    <name type="common">Sea mussel</name>
    <dbReference type="NCBI Taxonomy" id="42192"/>
    <lineage>
        <taxon>Eukaryota</taxon>
        <taxon>Metazoa</taxon>
        <taxon>Spiralia</taxon>
        <taxon>Lophotrochozoa</taxon>
        <taxon>Mollusca</taxon>
        <taxon>Bivalvia</taxon>
        <taxon>Autobranchia</taxon>
        <taxon>Pteriomorphia</taxon>
        <taxon>Mytilida</taxon>
        <taxon>Mytiloidea</taxon>
        <taxon>Mytilidae</taxon>
        <taxon>Mytilinae</taxon>
        <taxon>Mytilus</taxon>
    </lineage>
</organism>
<dbReference type="Pfam" id="PF20908">
    <property type="entry name" value="UfSP2_N"/>
    <property type="match status" value="1"/>
</dbReference>
<feature type="domain" description="UFSP2 second" evidence="7">
    <location>
        <begin position="163"/>
        <end position="371"/>
    </location>
</feature>
<dbReference type="InterPro" id="IPR012462">
    <property type="entry name" value="UFSP1/2_DUB_cat"/>
</dbReference>
<dbReference type="EC" id="3.4.22.-" evidence="8"/>
<dbReference type="AlphaFoldDB" id="A0A6J8D4X7"/>
<keyword evidence="5" id="KW-0788">Thiol protease</keyword>